<gene>
    <name evidence="2" type="ORF">GCM10009768_05260</name>
</gene>
<dbReference type="Proteomes" id="UP001500851">
    <property type="component" value="Unassembled WGS sequence"/>
</dbReference>
<sequence length="156" mass="17207">MPVPQHLKPSPFTDRVPPELTEEEWLDVAGQATPEWVTGTDREYRAFRAGVGMIDFSMLPKWEITGPGAIAVLDAVFSRDVIRLAPGSIAYGAIVTEDGYMMDDCTVLVYGADHVRVTGGNWEVEEVIRLHLLPGTELVELRDTIATLSVQGPRSR</sequence>
<dbReference type="SUPFAM" id="SSF103025">
    <property type="entry name" value="Folate-binding domain"/>
    <property type="match status" value="1"/>
</dbReference>
<dbReference type="InterPro" id="IPR027266">
    <property type="entry name" value="TrmE/GcvT-like"/>
</dbReference>
<dbReference type="PANTHER" id="PTHR43757:SF15">
    <property type="entry name" value="PYRUVATE DEHYDROGENASE PHOSPHATASE REGULATORY SUBUNIT, MITOCHONDRIAL-LIKE"/>
    <property type="match status" value="1"/>
</dbReference>
<organism evidence="2 3">
    <name type="scientific">Leucobacter iarius</name>
    <dbReference type="NCBI Taxonomy" id="333963"/>
    <lineage>
        <taxon>Bacteria</taxon>
        <taxon>Bacillati</taxon>
        <taxon>Actinomycetota</taxon>
        <taxon>Actinomycetes</taxon>
        <taxon>Micrococcales</taxon>
        <taxon>Microbacteriaceae</taxon>
        <taxon>Leucobacter</taxon>
    </lineage>
</organism>
<accession>A0ABN2L9T9</accession>
<dbReference type="Gene3D" id="3.30.1360.120">
    <property type="entry name" value="Probable tRNA modification gtpase trme, domain 1"/>
    <property type="match status" value="1"/>
</dbReference>
<feature type="domain" description="GCVT N-terminal" evidence="1">
    <location>
        <begin position="34"/>
        <end position="156"/>
    </location>
</feature>
<name>A0ABN2L9T9_9MICO</name>
<comment type="caution">
    <text evidence="2">The sequence shown here is derived from an EMBL/GenBank/DDBJ whole genome shotgun (WGS) entry which is preliminary data.</text>
</comment>
<keyword evidence="3" id="KW-1185">Reference proteome</keyword>
<dbReference type="InterPro" id="IPR028896">
    <property type="entry name" value="GcvT/YgfZ/DmdA"/>
</dbReference>
<evidence type="ECO:0000313" key="3">
    <source>
        <dbReference type="Proteomes" id="UP001500851"/>
    </source>
</evidence>
<dbReference type="PANTHER" id="PTHR43757">
    <property type="entry name" value="AMINOMETHYLTRANSFERASE"/>
    <property type="match status" value="1"/>
</dbReference>
<evidence type="ECO:0000259" key="1">
    <source>
        <dbReference type="Pfam" id="PF01571"/>
    </source>
</evidence>
<proteinExistence type="predicted"/>
<dbReference type="Pfam" id="PF01571">
    <property type="entry name" value="GCV_T"/>
    <property type="match status" value="1"/>
</dbReference>
<dbReference type="EMBL" id="BAAAOB010000001">
    <property type="protein sequence ID" value="GAA1779330.1"/>
    <property type="molecule type" value="Genomic_DNA"/>
</dbReference>
<protein>
    <recommendedName>
        <fullName evidence="1">GCVT N-terminal domain-containing protein</fullName>
    </recommendedName>
</protein>
<reference evidence="2 3" key="1">
    <citation type="journal article" date="2019" name="Int. J. Syst. Evol. Microbiol.">
        <title>The Global Catalogue of Microorganisms (GCM) 10K type strain sequencing project: providing services to taxonomists for standard genome sequencing and annotation.</title>
        <authorList>
            <consortium name="The Broad Institute Genomics Platform"/>
            <consortium name="The Broad Institute Genome Sequencing Center for Infectious Disease"/>
            <person name="Wu L."/>
            <person name="Ma J."/>
        </authorList>
    </citation>
    <scope>NUCLEOTIDE SEQUENCE [LARGE SCALE GENOMIC DNA]</scope>
    <source>
        <strain evidence="2 3">JCM 14736</strain>
    </source>
</reference>
<dbReference type="InterPro" id="IPR006222">
    <property type="entry name" value="GCVT_N"/>
</dbReference>
<evidence type="ECO:0000313" key="2">
    <source>
        <dbReference type="EMBL" id="GAA1779330.1"/>
    </source>
</evidence>